<dbReference type="InterPro" id="IPR005843">
    <property type="entry name" value="A-D-PHexomutase_C"/>
</dbReference>
<evidence type="ECO:0000256" key="3">
    <source>
        <dbReference type="ARBA" id="ARBA00004699"/>
    </source>
</evidence>
<dbReference type="InterPro" id="IPR005841">
    <property type="entry name" value="Alpha-D-phosphohexomutase_SF"/>
</dbReference>
<dbReference type="EC" id="5.4.2.8" evidence="5"/>
<keyword evidence="7" id="KW-0479">Metal-binding</keyword>
<keyword evidence="11" id="KW-0812">Transmembrane</keyword>
<dbReference type="Gene3D" id="3.40.120.10">
    <property type="entry name" value="Alpha-D-Glucose-1,6-Bisphosphate, subunit A, domain 3"/>
    <property type="match status" value="3"/>
</dbReference>
<dbReference type="Pfam" id="PF02878">
    <property type="entry name" value="PGM_PMM_I"/>
    <property type="match status" value="1"/>
</dbReference>
<dbReference type="InterPro" id="IPR016055">
    <property type="entry name" value="A-D-PHexomutase_a/b/a-I/II/III"/>
</dbReference>
<keyword evidence="9" id="KW-0413">Isomerase</keyword>
<dbReference type="Pfam" id="PF02879">
    <property type="entry name" value="PGM_PMM_II"/>
    <property type="match status" value="1"/>
</dbReference>
<dbReference type="CDD" id="cd03089">
    <property type="entry name" value="PMM_PGM"/>
    <property type="match status" value="1"/>
</dbReference>
<proteinExistence type="inferred from homology"/>
<dbReference type="InterPro" id="IPR036900">
    <property type="entry name" value="A-D-PHexomutase_C_sf"/>
</dbReference>
<dbReference type="Proteomes" id="UP000185766">
    <property type="component" value="Unassembled WGS sequence"/>
</dbReference>
<comment type="catalytic activity">
    <reaction evidence="1">
        <text>alpha-D-mannose 1-phosphate = D-mannose 6-phosphate</text>
        <dbReference type="Rhea" id="RHEA:11140"/>
        <dbReference type="ChEBI" id="CHEBI:58409"/>
        <dbReference type="ChEBI" id="CHEBI:58735"/>
        <dbReference type="EC" id="5.4.2.8"/>
    </reaction>
</comment>
<dbReference type="PRINTS" id="PR00509">
    <property type="entry name" value="PGMPMM"/>
</dbReference>
<dbReference type="STRING" id="1429083.GCA_001885685_03053"/>
<keyword evidence="11" id="KW-1133">Transmembrane helix</keyword>
<organism evidence="16 17">
    <name type="scientific">Atopomonas hussainii</name>
    <dbReference type="NCBI Taxonomy" id="1429083"/>
    <lineage>
        <taxon>Bacteria</taxon>
        <taxon>Pseudomonadati</taxon>
        <taxon>Pseudomonadota</taxon>
        <taxon>Gammaproteobacteria</taxon>
        <taxon>Pseudomonadales</taxon>
        <taxon>Pseudomonadaceae</taxon>
        <taxon>Atopomonas</taxon>
    </lineage>
</organism>
<feature type="domain" description="Alpha-D-phosphohexomutase alpha/beta/alpha" evidence="14">
    <location>
        <begin position="559"/>
        <end position="656"/>
    </location>
</feature>
<dbReference type="PANTHER" id="PTHR43771">
    <property type="entry name" value="PHOSPHOMANNOMUTASE"/>
    <property type="match status" value="1"/>
</dbReference>
<dbReference type="SUPFAM" id="SSF53738">
    <property type="entry name" value="Phosphoglucomutase, first 3 domains"/>
    <property type="match status" value="3"/>
</dbReference>
<name>A0A1H7NDL9_9GAMM</name>
<evidence type="ECO:0000256" key="6">
    <source>
        <dbReference type="ARBA" id="ARBA00022553"/>
    </source>
</evidence>
<reference evidence="16 17" key="1">
    <citation type="submission" date="2016-10" db="EMBL/GenBank/DDBJ databases">
        <authorList>
            <person name="de Groot N.N."/>
        </authorList>
    </citation>
    <scope>NUCLEOTIDE SEQUENCE [LARGE SCALE GENOMIC DNA]</scope>
    <source>
        <strain evidence="16 17">JCM 19513</strain>
    </source>
</reference>
<feature type="region of interest" description="Disordered" evidence="10">
    <location>
        <begin position="1"/>
        <end position="23"/>
    </location>
</feature>
<dbReference type="EMBL" id="FOAS01000009">
    <property type="protein sequence ID" value="SEL21544.1"/>
    <property type="molecule type" value="Genomic_DNA"/>
</dbReference>
<evidence type="ECO:0000313" key="17">
    <source>
        <dbReference type="Proteomes" id="UP000185766"/>
    </source>
</evidence>
<evidence type="ECO:0000256" key="7">
    <source>
        <dbReference type="ARBA" id="ARBA00022723"/>
    </source>
</evidence>
<dbReference type="GO" id="GO:0000287">
    <property type="term" value="F:magnesium ion binding"/>
    <property type="evidence" value="ECO:0007669"/>
    <property type="project" value="InterPro"/>
</dbReference>
<evidence type="ECO:0000256" key="1">
    <source>
        <dbReference type="ARBA" id="ARBA00000586"/>
    </source>
</evidence>
<comment type="similarity">
    <text evidence="4">Belongs to the phosphohexose mutase family.</text>
</comment>
<sequence length="864" mass="93805">MKLKRTAKEKPLKAEGKKTPATPSAPLQQALAVGLASVLAAVAVLWVLLLSPSQSAHQNQLDQQTAALLADASQRAVRQLQRNTETAAQNPELFSLLQSNDRSAWAASERAMTYQSGVIDAYLARKSEARLDNQRNAPINYAALDMIRRTENGQSVAPEAYRIGSRWLVYVVAPVRLNANEPLQGTLLLAYELSSYTGLLPIPSAGGFALLQNFGKGPEQNLFQIGQYDPSNALDVSSGNSNWKLQYSAASDLSQALFSPVWLVLVVLLLIGGLLAATFVMNKRWLAIIGEDIEQLSSYLAELQKGKSGSPPALRLAPLSRLTQGMARLGMRQNSKADSPKRAAPKPAEQPMLIEEAPSAAASADQPLFQDADILDIDDLDDGSDFLGLNQVEPLQDNQPMLEEIEIPALPDTIFRAYDIRGTVGEDLTLDGVYWIGRAIGSESLAQGEPHVNIGRDGRLSSPELAQRLAQGLVDSGCQVTDVGLVPTPVLYFATHELQGKSGVMVTGSHNPPEYNGLKIVIAGHTLSGDTIQALHQRIKSNDLAHGVGSLEQVEILDRYFKRVRDDIALARPMKVVVDCGNGASGVIAPQLIEALGCTVIPLYCEVDGNFPNHHPDPGKPANLKDLIERVKAEGADIGLAFDGDGDRVGVVTNSGKMIFPDHLMMLFAKDVVSRNPGCDIIFDVKCSRRLAALISGYGGRPVMWKTGHSLIKQKMKETGALLAGEMSGHIFFKERWYGFDDGLYSAVRLLEILSLESRDADTVFAAFPSGISTPEINIQVPETHKFKLIEALQQKATWGQGNVSTLDGVRVDYAKAWGLVRASNTTPVLVLRFEGDSQEELERVQNVFREQLQAIAPKLPLPF</sequence>
<evidence type="ECO:0000256" key="5">
    <source>
        <dbReference type="ARBA" id="ARBA00012730"/>
    </source>
</evidence>
<dbReference type="Pfam" id="PF02880">
    <property type="entry name" value="PGM_PMM_III"/>
    <property type="match status" value="1"/>
</dbReference>
<dbReference type="PROSITE" id="PS00710">
    <property type="entry name" value="PGM_PMM"/>
    <property type="match status" value="1"/>
</dbReference>
<evidence type="ECO:0000259" key="12">
    <source>
        <dbReference type="Pfam" id="PF00408"/>
    </source>
</evidence>
<dbReference type="InterPro" id="IPR005845">
    <property type="entry name" value="A-D-PHexomutase_a/b/a-II"/>
</dbReference>
<keyword evidence="6" id="KW-0597">Phosphoprotein</keyword>
<dbReference type="OrthoDB" id="9803322at2"/>
<keyword evidence="17" id="KW-1185">Reference proteome</keyword>
<dbReference type="FunFam" id="3.40.120.10:FF:000021">
    <property type="entry name" value="Phosphomannomutase/phosphoglucomutase"/>
    <property type="match status" value="1"/>
</dbReference>
<dbReference type="InterPro" id="IPR005844">
    <property type="entry name" value="A-D-PHexomutase_a/b/a-I"/>
</dbReference>
<feature type="domain" description="Alpha-D-phosphohexomutase alpha/beta/alpha" evidence="13">
    <location>
        <begin position="414"/>
        <end position="543"/>
    </location>
</feature>
<dbReference type="GO" id="GO:0004615">
    <property type="term" value="F:phosphomannomutase activity"/>
    <property type="evidence" value="ECO:0007669"/>
    <property type="project" value="UniProtKB-EC"/>
</dbReference>
<evidence type="ECO:0000259" key="14">
    <source>
        <dbReference type="Pfam" id="PF02879"/>
    </source>
</evidence>
<dbReference type="AlphaFoldDB" id="A0A1H7NDL9"/>
<feature type="compositionally biased region" description="Basic and acidic residues" evidence="10">
    <location>
        <begin position="1"/>
        <end position="18"/>
    </location>
</feature>
<keyword evidence="8" id="KW-0460">Magnesium</keyword>
<comment type="cofactor">
    <cofactor evidence="2">
        <name>Mg(2+)</name>
        <dbReference type="ChEBI" id="CHEBI:18420"/>
    </cofactor>
</comment>
<feature type="domain" description="Alpha-D-phosphohexomutase C-terminal" evidence="12">
    <location>
        <begin position="776"/>
        <end position="851"/>
    </location>
</feature>
<dbReference type="PANTHER" id="PTHR43771:SF2">
    <property type="entry name" value="PHOSPHOMANNOMUTASE_PHOSPHOGLUCOMUTASE"/>
    <property type="match status" value="1"/>
</dbReference>
<dbReference type="Pfam" id="PF00408">
    <property type="entry name" value="PGM_PMM_IV"/>
    <property type="match status" value="1"/>
</dbReference>
<dbReference type="Gene3D" id="3.30.310.50">
    <property type="entry name" value="Alpha-D-phosphohexomutase, C-terminal domain"/>
    <property type="match status" value="1"/>
</dbReference>
<evidence type="ECO:0000259" key="13">
    <source>
        <dbReference type="Pfam" id="PF02878"/>
    </source>
</evidence>
<evidence type="ECO:0000256" key="10">
    <source>
        <dbReference type="SAM" id="MobiDB-lite"/>
    </source>
</evidence>
<comment type="pathway">
    <text evidence="3">Nucleotide-sugar biosynthesis; GDP-alpha-D-mannose biosynthesis; alpha-D-mannose 1-phosphate from D-fructose 6-phosphate: step 2/2.</text>
</comment>
<accession>A0A1H7NDL9</accession>
<dbReference type="FunFam" id="3.40.120.10:FF:000025">
    <property type="entry name" value="Phosphomannomutase"/>
    <property type="match status" value="1"/>
</dbReference>
<dbReference type="SUPFAM" id="SSF55957">
    <property type="entry name" value="Phosphoglucomutase, C-terminal domain"/>
    <property type="match status" value="1"/>
</dbReference>
<dbReference type="GO" id="GO:0005975">
    <property type="term" value="P:carbohydrate metabolic process"/>
    <property type="evidence" value="ECO:0007669"/>
    <property type="project" value="InterPro"/>
</dbReference>
<evidence type="ECO:0000256" key="11">
    <source>
        <dbReference type="SAM" id="Phobius"/>
    </source>
</evidence>
<feature type="transmembrane region" description="Helical" evidence="11">
    <location>
        <begin position="261"/>
        <end position="281"/>
    </location>
</feature>
<dbReference type="GO" id="GO:0004614">
    <property type="term" value="F:phosphoglucomutase activity"/>
    <property type="evidence" value="ECO:0007669"/>
    <property type="project" value="UniProtKB-ARBA"/>
</dbReference>
<dbReference type="GO" id="GO:1901137">
    <property type="term" value="P:carbohydrate derivative biosynthetic process"/>
    <property type="evidence" value="ECO:0007669"/>
    <property type="project" value="UniProtKB-ARBA"/>
</dbReference>
<dbReference type="FunFam" id="3.40.120.10:FF:000001">
    <property type="entry name" value="Phosphoglucosamine mutase"/>
    <property type="match status" value="1"/>
</dbReference>
<evidence type="ECO:0000259" key="15">
    <source>
        <dbReference type="Pfam" id="PF02880"/>
    </source>
</evidence>
<feature type="domain" description="Alpha-D-phosphohexomutase alpha/beta/alpha" evidence="15">
    <location>
        <begin position="661"/>
        <end position="765"/>
    </location>
</feature>
<protein>
    <recommendedName>
        <fullName evidence="5">phosphomannomutase</fullName>
        <ecNumber evidence="5">5.4.2.8</ecNumber>
    </recommendedName>
</protein>
<dbReference type="InterPro" id="IPR005846">
    <property type="entry name" value="A-D-PHexomutase_a/b/a-III"/>
</dbReference>
<dbReference type="InterPro" id="IPR016066">
    <property type="entry name" value="A-D-PHexomutase_CS"/>
</dbReference>
<evidence type="ECO:0000313" key="16">
    <source>
        <dbReference type="EMBL" id="SEL21544.1"/>
    </source>
</evidence>
<evidence type="ECO:0000256" key="9">
    <source>
        <dbReference type="ARBA" id="ARBA00023235"/>
    </source>
</evidence>
<evidence type="ECO:0000256" key="2">
    <source>
        <dbReference type="ARBA" id="ARBA00001946"/>
    </source>
</evidence>
<gene>
    <name evidence="16" type="ORF">SAMN05216214_109107</name>
</gene>
<keyword evidence="11" id="KW-0472">Membrane</keyword>
<evidence type="ECO:0000256" key="4">
    <source>
        <dbReference type="ARBA" id="ARBA00010231"/>
    </source>
</evidence>
<evidence type="ECO:0000256" key="8">
    <source>
        <dbReference type="ARBA" id="ARBA00022842"/>
    </source>
</evidence>